<feature type="transmembrane region" description="Helical" evidence="1">
    <location>
        <begin position="110"/>
        <end position="132"/>
    </location>
</feature>
<gene>
    <name evidence="2" type="ORF">CRI94_01000</name>
</gene>
<dbReference type="OrthoDB" id="1524728at2"/>
<feature type="transmembrane region" description="Helical" evidence="1">
    <location>
        <begin position="46"/>
        <end position="67"/>
    </location>
</feature>
<evidence type="ECO:0000313" key="3">
    <source>
        <dbReference type="Proteomes" id="UP000220102"/>
    </source>
</evidence>
<keyword evidence="1" id="KW-0812">Transmembrane</keyword>
<reference evidence="2 3" key="1">
    <citation type="submission" date="2017-10" db="EMBL/GenBank/DDBJ databases">
        <title>Draft genome of Longibacter Salinarum.</title>
        <authorList>
            <person name="Goh K.M."/>
            <person name="Shamsir M.S."/>
            <person name="Lim S.W."/>
        </authorList>
    </citation>
    <scope>NUCLEOTIDE SEQUENCE [LARGE SCALE GENOMIC DNA]</scope>
    <source>
        <strain evidence="2 3">KCTC 52045</strain>
    </source>
</reference>
<keyword evidence="3" id="KW-1185">Reference proteome</keyword>
<dbReference type="EMBL" id="PDEQ01000001">
    <property type="protein sequence ID" value="PEN14903.1"/>
    <property type="molecule type" value="Genomic_DNA"/>
</dbReference>
<accession>A0A2A8D257</accession>
<dbReference type="RefSeq" id="WP_098073801.1">
    <property type="nucleotide sequence ID" value="NZ_PDEQ01000001.1"/>
</dbReference>
<keyword evidence="1" id="KW-1133">Transmembrane helix</keyword>
<proteinExistence type="predicted"/>
<protein>
    <submittedName>
        <fullName evidence="2">Uncharacterized protein</fullName>
    </submittedName>
</protein>
<evidence type="ECO:0000313" key="2">
    <source>
        <dbReference type="EMBL" id="PEN14903.1"/>
    </source>
</evidence>
<keyword evidence="1" id="KW-0472">Membrane</keyword>
<comment type="caution">
    <text evidence="2">The sequence shown here is derived from an EMBL/GenBank/DDBJ whole genome shotgun (WGS) entry which is preliminary data.</text>
</comment>
<dbReference type="AlphaFoldDB" id="A0A2A8D257"/>
<name>A0A2A8D257_9BACT</name>
<dbReference type="Proteomes" id="UP000220102">
    <property type="component" value="Unassembled WGS sequence"/>
</dbReference>
<feature type="transmembrane region" description="Helical" evidence="1">
    <location>
        <begin position="79"/>
        <end position="98"/>
    </location>
</feature>
<evidence type="ECO:0000256" key="1">
    <source>
        <dbReference type="SAM" id="Phobius"/>
    </source>
</evidence>
<organism evidence="2 3">
    <name type="scientific">Longibacter salinarum</name>
    <dbReference type="NCBI Taxonomy" id="1850348"/>
    <lineage>
        <taxon>Bacteria</taxon>
        <taxon>Pseudomonadati</taxon>
        <taxon>Rhodothermota</taxon>
        <taxon>Rhodothermia</taxon>
        <taxon>Rhodothermales</taxon>
        <taxon>Salisaetaceae</taxon>
        <taxon>Longibacter</taxon>
    </lineage>
</organism>
<sequence length="137" mass="15194">MPTKARWLIKTALLHLLLGLILAGVRSAQGAGWVPGNPGVWWLPQLHLITVGWITQLIFGVAYWLFPRPRSGMEAWKETVVWVGYVALNGGLLLRVVLEPAETSSVMEAWGLGLSAALQWIAGCCFVGHLWIRVRKK</sequence>